<comment type="caution">
    <text evidence="1">The sequence shown here is derived from an EMBL/GenBank/DDBJ whole genome shotgun (WGS) entry which is preliminary data.</text>
</comment>
<accession>A0ABW3M4M6</accession>
<reference evidence="2" key="1">
    <citation type="journal article" date="2019" name="Int. J. Syst. Evol. Microbiol.">
        <title>The Global Catalogue of Microorganisms (GCM) 10K type strain sequencing project: providing services to taxonomists for standard genome sequencing and annotation.</title>
        <authorList>
            <consortium name="The Broad Institute Genomics Platform"/>
            <consortium name="The Broad Institute Genome Sequencing Center for Infectious Disease"/>
            <person name="Wu L."/>
            <person name="Ma J."/>
        </authorList>
    </citation>
    <scope>NUCLEOTIDE SEQUENCE [LARGE SCALE GENOMIC DNA]</scope>
    <source>
        <strain evidence="2">JCM 31486</strain>
    </source>
</reference>
<proteinExistence type="predicted"/>
<dbReference type="Proteomes" id="UP001597045">
    <property type="component" value="Unassembled WGS sequence"/>
</dbReference>
<organism evidence="1 2">
    <name type="scientific">Kibdelosporangium lantanae</name>
    <dbReference type="NCBI Taxonomy" id="1497396"/>
    <lineage>
        <taxon>Bacteria</taxon>
        <taxon>Bacillati</taxon>
        <taxon>Actinomycetota</taxon>
        <taxon>Actinomycetes</taxon>
        <taxon>Pseudonocardiales</taxon>
        <taxon>Pseudonocardiaceae</taxon>
        <taxon>Kibdelosporangium</taxon>
    </lineage>
</organism>
<sequence>MSSGGSKSDVAAHVTLDVNGVPINLTAVGSTAREAVDLLQAKVHTRLDRM</sequence>
<keyword evidence="2" id="KW-1185">Reference proteome</keyword>
<name>A0ABW3M4M6_9PSEU</name>
<evidence type="ECO:0000313" key="1">
    <source>
        <dbReference type="EMBL" id="MFD1045576.1"/>
    </source>
</evidence>
<evidence type="ECO:0000313" key="2">
    <source>
        <dbReference type="Proteomes" id="UP001597045"/>
    </source>
</evidence>
<dbReference type="EMBL" id="JBHTIS010000343">
    <property type="protein sequence ID" value="MFD1045576.1"/>
    <property type="molecule type" value="Genomic_DNA"/>
</dbReference>
<gene>
    <name evidence="1" type="ORF">ACFQ1S_08295</name>
</gene>
<protein>
    <submittedName>
        <fullName evidence="1">Uncharacterized protein</fullName>
    </submittedName>
</protein>